<proteinExistence type="predicted"/>
<dbReference type="EMBL" id="JAAWWK010000004">
    <property type="protein sequence ID" value="NKI18375.1"/>
    <property type="molecule type" value="Genomic_DNA"/>
</dbReference>
<keyword evidence="1" id="KW-0812">Transmembrane</keyword>
<feature type="transmembrane region" description="Helical" evidence="1">
    <location>
        <begin position="59"/>
        <end position="79"/>
    </location>
</feature>
<feature type="transmembrane region" description="Helical" evidence="1">
    <location>
        <begin position="30"/>
        <end position="47"/>
    </location>
</feature>
<comment type="caution">
    <text evidence="2">The sequence shown here is derived from an EMBL/GenBank/DDBJ whole genome shotgun (WGS) entry which is preliminary data.</text>
</comment>
<keyword evidence="1" id="KW-0472">Membrane</keyword>
<accession>A0ABX1GHH9</accession>
<sequence>MATDEHPLNYYLAAWQRYGNFCGRAPRREYWYFILFHILVSMAANLIDTVFGTMNFQRGIGLLGSMYFVASLLPALVMAARRLQDTGRSPWWLLLLVIAPIGPFILLVMTLFDSQPGENAYGANPKGADTSAG</sequence>
<name>A0ABX1GHH9_9GAMM</name>
<evidence type="ECO:0000256" key="1">
    <source>
        <dbReference type="SAM" id="Phobius"/>
    </source>
</evidence>
<dbReference type="RefSeq" id="WP_168450889.1">
    <property type="nucleotide sequence ID" value="NZ_JAAWWK010000004.1"/>
</dbReference>
<dbReference type="Proteomes" id="UP000765845">
    <property type="component" value="Unassembled WGS sequence"/>
</dbReference>
<dbReference type="InterPro" id="IPR008523">
    <property type="entry name" value="DUF805"/>
</dbReference>
<dbReference type="PANTHER" id="PTHR34980:SF2">
    <property type="entry name" value="INNER MEMBRANE PROTEIN YHAH-RELATED"/>
    <property type="match status" value="1"/>
</dbReference>
<evidence type="ECO:0000313" key="3">
    <source>
        <dbReference type="Proteomes" id="UP000765845"/>
    </source>
</evidence>
<keyword evidence="3" id="KW-1185">Reference proteome</keyword>
<reference evidence="2 3" key="1">
    <citation type="submission" date="2020-04" db="EMBL/GenBank/DDBJ databases">
        <authorList>
            <person name="Yoon J."/>
        </authorList>
    </citation>
    <scope>NUCLEOTIDE SEQUENCE [LARGE SCALE GENOMIC DNA]</scope>
    <source>
        <strain evidence="2 3">KMU-166</strain>
    </source>
</reference>
<feature type="transmembrane region" description="Helical" evidence="1">
    <location>
        <begin position="91"/>
        <end position="112"/>
    </location>
</feature>
<keyword evidence="1" id="KW-1133">Transmembrane helix</keyword>
<gene>
    <name evidence="2" type="ORF">HCU74_13240</name>
</gene>
<protein>
    <submittedName>
        <fullName evidence="2">DUF805 domain-containing protein</fullName>
    </submittedName>
</protein>
<dbReference type="Pfam" id="PF05656">
    <property type="entry name" value="DUF805"/>
    <property type="match status" value="1"/>
</dbReference>
<dbReference type="PANTHER" id="PTHR34980">
    <property type="entry name" value="INNER MEMBRANE PROTEIN-RELATED-RELATED"/>
    <property type="match status" value="1"/>
</dbReference>
<organism evidence="2 3">
    <name type="scientific">Spongiibacter thalassae</name>
    <dbReference type="NCBI Taxonomy" id="2721624"/>
    <lineage>
        <taxon>Bacteria</taxon>
        <taxon>Pseudomonadati</taxon>
        <taxon>Pseudomonadota</taxon>
        <taxon>Gammaproteobacteria</taxon>
        <taxon>Cellvibrionales</taxon>
        <taxon>Spongiibacteraceae</taxon>
        <taxon>Spongiibacter</taxon>
    </lineage>
</organism>
<evidence type="ECO:0000313" key="2">
    <source>
        <dbReference type="EMBL" id="NKI18375.1"/>
    </source>
</evidence>